<accession>A0ABU8N563</accession>
<gene>
    <name evidence="1" type="ORF">WCD41_10215</name>
</gene>
<dbReference type="CDD" id="cd07821">
    <property type="entry name" value="PYR_PYL_RCAR_like"/>
    <property type="match status" value="1"/>
</dbReference>
<proteinExistence type="predicted"/>
<dbReference type="PANTHER" id="PTHR39332">
    <property type="entry name" value="BLL4707 PROTEIN"/>
    <property type="match status" value="1"/>
</dbReference>
<dbReference type="InterPro" id="IPR019587">
    <property type="entry name" value="Polyketide_cyclase/dehydratase"/>
</dbReference>
<dbReference type="EMBL" id="JBBEGL010000002">
    <property type="protein sequence ID" value="MEJ2886823.1"/>
    <property type="molecule type" value="Genomic_DNA"/>
</dbReference>
<dbReference type="InterPro" id="IPR023393">
    <property type="entry name" value="START-like_dom_sf"/>
</dbReference>
<organism evidence="1 2">
    <name type="scientific">Actinomycetospora aeridis</name>
    <dbReference type="NCBI Taxonomy" id="3129231"/>
    <lineage>
        <taxon>Bacteria</taxon>
        <taxon>Bacillati</taxon>
        <taxon>Actinomycetota</taxon>
        <taxon>Actinomycetes</taxon>
        <taxon>Pseudonocardiales</taxon>
        <taxon>Pseudonocardiaceae</taxon>
        <taxon>Actinomycetospora</taxon>
    </lineage>
</organism>
<name>A0ABU8N563_9PSEU</name>
<reference evidence="1 2" key="1">
    <citation type="submission" date="2024-03" db="EMBL/GenBank/DDBJ databases">
        <title>Actinomycetospora sp. OC33-EN06, a novel actinomycete isolated from wild orchid (Aerides multiflora).</title>
        <authorList>
            <person name="Suriyachadkun C."/>
        </authorList>
    </citation>
    <scope>NUCLEOTIDE SEQUENCE [LARGE SCALE GENOMIC DNA]</scope>
    <source>
        <strain evidence="1 2">OC33-EN06</strain>
    </source>
</reference>
<keyword evidence="2" id="KW-1185">Reference proteome</keyword>
<evidence type="ECO:0000313" key="2">
    <source>
        <dbReference type="Proteomes" id="UP001370100"/>
    </source>
</evidence>
<dbReference type="SUPFAM" id="SSF55961">
    <property type="entry name" value="Bet v1-like"/>
    <property type="match status" value="1"/>
</dbReference>
<comment type="caution">
    <text evidence="1">The sequence shown here is derived from an EMBL/GenBank/DDBJ whole genome shotgun (WGS) entry which is preliminary data.</text>
</comment>
<protein>
    <submittedName>
        <fullName evidence="1">SRPBCC family protein</fullName>
    </submittedName>
</protein>
<dbReference type="PANTHER" id="PTHR39332:SF7">
    <property type="entry name" value="SRPBCC FAMILY PROTEIN"/>
    <property type="match status" value="1"/>
</dbReference>
<dbReference type="Pfam" id="PF10604">
    <property type="entry name" value="Polyketide_cyc2"/>
    <property type="match status" value="1"/>
</dbReference>
<sequence length="148" mass="16193">MPHAISSTVVPADADTVWRVIRDFDGLPTWHPAITTSELEGGAIADQAGAIRRLTLGDGSTVRESLVALDDRERRLTYAILECPFPVRDYRSTIHVQPVTSTDESFVVWTVLFDSDLDEAERLSAFFARDVFGTGLSGLVSHLSSTDA</sequence>
<dbReference type="Proteomes" id="UP001370100">
    <property type="component" value="Unassembled WGS sequence"/>
</dbReference>
<dbReference type="Gene3D" id="3.30.530.20">
    <property type="match status" value="1"/>
</dbReference>
<evidence type="ECO:0000313" key="1">
    <source>
        <dbReference type="EMBL" id="MEJ2886823.1"/>
    </source>
</evidence>
<dbReference type="RefSeq" id="WP_337713283.1">
    <property type="nucleotide sequence ID" value="NZ_JBBEGL010000002.1"/>
</dbReference>